<proteinExistence type="predicted"/>
<feature type="transmembrane region" description="Helical" evidence="1">
    <location>
        <begin position="334"/>
        <end position="353"/>
    </location>
</feature>
<feature type="transmembrane region" description="Helical" evidence="1">
    <location>
        <begin position="411"/>
        <end position="429"/>
    </location>
</feature>
<name>A0A1H7IJ90_9BACT</name>
<dbReference type="RefSeq" id="WP_089906626.1">
    <property type="nucleotide sequence ID" value="NZ_FOBB01000001.1"/>
</dbReference>
<organism evidence="2 3">
    <name type="scientific">Chitinophaga rupis</name>
    <dbReference type="NCBI Taxonomy" id="573321"/>
    <lineage>
        <taxon>Bacteria</taxon>
        <taxon>Pseudomonadati</taxon>
        <taxon>Bacteroidota</taxon>
        <taxon>Chitinophagia</taxon>
        <taxon>Chitinophagales</taxon>
        <taxon>Chitinophagaceae</taxon>
        <taxon>Chitinophaga</taxon>
    </lineage>
</organism>
<keyword evidence="1" id="KW-1133">Transmembrane helix</keyword>
<reference evidence="2 3" key="1">
    <citation type="submission" date="2016-10" db="EMBL/GenBank/DDBJ databases">
        <authorList>
            <person name="de Groot N.N."/>
        </authorList>
    </citation>
    <scope>NUCLEOTIDE SEQUENCE [LARGE SCALE GENOMIC DNA]</scope>
    <source>
        <strain evidence="2 3">DSM 21039</strain>
    </source>
</reference>
<dbReference type="PANTHER" id="PTHR30092:SF0">
    <property type="entry name" value="INNER MEMBRANE PROTEIN CRED"/>
    <property type="match status" value="1"/>
</dbReference>
<keyword evidence="3" id="KW-1185">Reference proteome</keyword>
<dbReference type="OrthoDB" id="9791851at2"/>
<dbReference type="EMBL" id="FOBB01000001">
    <property type="protein sequence ID" value="SEK62581.1"/>
    <property type="molecule type" value="Genomic_DNA"/>
</dbReference>
<feature type="transmembrane region" description="Helical" evidence="1">
    <location>
        <begin position="388"/>
        <end position="405"/>
    </location>
</feature>
<keyword evidence="1" id="KW-0472">Membrane</keyword>
<keyword evidence="1" id="KW-0812">Transmembrane</keyword>
<gene>
    <name evidence="2" type="ORF">SAMN04488505_101569</name>
</gene>
<dbReference type="Proteomes" id="UP000198984">
    <property type="component" value="Unassembled WGS sequence"/>
</dbReference>
<dbReference type="PANTHER" id="PTHR30092">
    <property type="entry name" value="INNER MEMBRANE PROTEIN CRED"/>
    <property type="match status" value="1"/>
</dbReference>
<dbReference type="AlphaFoldDB" id="A0A1H7IJ90"/>
<dbReference type="InterPro" id="IPR010364">
    <property type="entry name" value="Uncharacterised_IM_CreD"/>
</dbReference>
<feature type="transmembrane region" description="Helical" evidence="1">
    <location>
        <begin position="20"/>
        <end position="43"/>
    </location>
</feature>
<evidence type="ECO:0000313" key="2">
    <source>
        <dbReference type="EMBL" id="SEK62581.1"/>
    </source>
</evidence>
<evidence type="ECO:0000256" key="1">
    <source>
        <dbReference type="SAM" id="Phobius"/>
    </source>
</evidence>
<dbReference type="STRING" id="573321.SAMN04488505_101569"/>
<accession>A0A1H7IJ90</accession>
<feature type="transmembrane region" description="Helical" evidence="1">
    <location>
        <begin position="359"/>
        <end position="381"/>
    </location>
</feature>
<dbReference type="PIRSF" id="PIRSF004548">
    <property type="entry name" value="CreD"/>
    <property type="match status" value="1"/>
</dbReference>
<sequence length="450" mass="49740">METPQTNERQTFMQRNSYSIKALVIGFLVLVLLIPTAMIMGLISEREHLQTDATKEVSSKWANEQTITGPVLVVPYTELNEKKELIRKQACFLPDKLNINGQLAPEIRKRGIYEVAVYSSQLQLSGVFTTPDPVALNIPATSFLWDEAYLSIGITDMRGITNQLQVLWNGQPYVCNPGTPAVDLLGNGVQTRIPLSAMVANSDTASFSINLGLKGSGLIYFSPVGKTTRVNINAPWANPSFDGSVLPEKRDITAKGFTASWQVLHLNRNFPQSWSVGDKYDIKDADFGVKLFLPVDGYAKSMRAVKYAILIIGLTFLLFYFIELLQHHSVHPLQYILIGVALCIFYTLLIALAEQLNFNLAYIIATLLTLSLVTAYAASVFRKAGTTLAVGGTLLTLYGFIYVIIQSEDQALLMGSLGLFSILAIVMYFSRKIRWNTLGGNIAYDQNANA</sequence>
<protein>
    <submittedName>
        <fullName evidence="2">Inner membrane protein</fullName>
    </submittedName>
</protein>
<feature type="transmembrane region" description="Helical" evidence="1">
    <location>
        <begin position="304"/>
        <end position="322"/>
    </location>
</feature>
<evidence type="ECO:0000313" key="3">
    <source>
        <dbReference type="Proteomes" id="UP000198984"/>
    </source>
</evidence>
<dbReference type="NCBIfam" id="NF008712">
    <property type="entry name" value="PRK11715.1-1"/>
    <property type="match status" value="1"/>
</dbReference>
<dbReference type="Pfam" id="PF06123">
    <property type="entry name" value="CreD"/>
    <property type="match status" value="1"/>
</dbReference>
<dbReference type="GO" id="GO:0005886">
    <property type="term" value="C:plasma membrane"/>
    <property type="evidence" value="ECO:0007669"/>
    <property type="project" value="TreeGrafter"/>
</dbReference>